<accession>A0A426ZU10</accession>
<proteinExistence type="predicted"/>
<organism evidence="1 2">
    <name type="scientific">Ensete ventricosum</name>
    <name type="common">Abyssinian banana</name>
    <name type="synonym">Musa ensete</name>
    <dbReference type="NCBI Taxonomy" id="4639"/>
    <lineage>
        <taxon>Eukaryota</taxon>
        <taxon>Viridiplantae</taxon>
        <taxon>Streptophyta</taxon>
        <taxon>Embryophyta</taxon>
        <taxon>Tracheophyta</taxon>
        <taxon>Spermatophyta</taxon>
        <taxon>Magnoliopsida</taxon>
        <taxon>Liliopsida</taxon>
        <taxon>Zingiberales</taxon>
        <taxon>Musaceae</taxon>
        <taxon>Ensete</taxon>
    </lineage>
</organism>
<name>A0A426ZU10_ENSVE</name>
<evidence type="ECO:0000313" key="1">
    <source>
        <dbReference type="EMBL" id="RRT67519.1"/>
    </source>
</evidence>
<sequence>MLVPGIPPGDCLHHDPDVTSVTDSIGNLGIVWGMERCYCQRKLRTLLFREVIGVRCFQGLRPPIPKQDEERSIVQEAR</sequence>
<dbReference type="EMBL" id="AMZH03005018">
    <property type="protein sequence ID" value="RRT67519.1"/>
    <property type="molecule type" value="Genomic_DNA"/>
</dbReference>
<dbReference type="AlphaFoldDB" id="A0A426ZU10"/>
<gene>
    <name evidence="1" type="ORF">B296_00018875</name>
</gene>
<protein>
    <submittedName>
        <fullName evidence="1">Uncharacterized protein</fullName>
    </submittedName>
</protein>
<evidence type="ECO:0000313" key="2">
    <source>
        <dbReference type="Proteomes" id="UP000287651"/>
    </source>
</evidence>
<reference evidence="1 2" key="1">
    <citation type="journal article" date="2014" name="Agronomy (Basel)">
        <title>A Draft Genome Sequence for Ensete ventricosum, the Drought-Tolerant Tree Against Hunger.</title>
        <authorList>
            <person name="Harrison J."/>
            <person name="Moore K.A."/>
            <person name="Paszkiewicz K."/>
            <person name="Jones T."/>
            <person name="Grant M."/>
            <person name="Ambacheew D."/>
            <person name="Muzemil S."/>
            <person name="Studholme D.J."/>
        </authorList>
    </citation>
    <scope>NUCLEOTIDE SEQUENCE [LARGE SCALE GENOMIC DNA]</scope>
</reference>
<dbReference type="Proteomes" id="UP000287651">
    <property type="component" value="Unassembled WGS sequence"/>
</dbReference>
<comment type="caution">
    <text evidence="1">The sequence shown here is derived from an EMBL/GenBank/DDBJ whole genome shotgun (WGS) entry which is preliminary data.</text>
</comment>